<dbReference type="PANTHER" id="PTHR30193:SF37">
    <property type="entry name" value="INNER MEMBRANE ABC TRANSPORTER PERMEASE PROTEIN YCJO"/>
    <property type="match status" value="1"/>
</dbReference>
<protein>
    <submittedName>
        <fullName evidence="9">Raffinose/stachyose/melibiose transport system permease protein</fullName>
    </submittedName>
</protein>
<evidence type="ECO:0000256" key="3">
    <source>
        <dbReference type="ARBA" id="ARBA00022475"/>
    </source>
</evidence>
<keyword evidence="2 7" id="KW-0813">Transport</keyword>
<accession>A0ABS4IRF9</accession>
<keyword evidence="4 7" id="KW-0812">Transmembrane</keyword>
<reference evidence="9 10" key="1">
    <citation type="submission" date="2021-03" db="EMBL/GenBank/DDBJ databases">
        <title>Genomic Encyclopedia of Type Strains, Phase IV (KMG-IV): sequencing the most valuable type-strain genomes for metagenomic binning, comparative biology and taxonomic classification.</title>
        <authorList>
            <person name="Goeker M."/>
        </authorList>
    </citation>
    <scope>NUCLEOTIDE SEQUENCE [LARGE SCALE GENOMIC DNA]</scope>
    <source>
        <strain evidence="9 10">DSM 26048</strain>
    </source>
</reference>
<evidence type="ECO:0000256" key="7">
    <source>
        <dbReference type="RuleBase" id="RU363032"/>
    </source>
</evidence>
<evidence type="ECO:0000313" key="9">
    <source>
        <dbReference type="EMBL" id="MBP1990157.1"/>
    </source>
</evidence>
<keyword evidence="3" id="KW-1003">Cell membrane</keyword>
<gene>
    <name evidence="9" type="ORF">J2Z66_001755</name>
</gene>
<evidence type="ECO:0000256" key="4">
    <source>
        <dbReference type="ARBA" id="ARBA00022692"/>
    </source>
</evidence>
<feature type="transmembrane region" description="Helical" evidence="7">
    <location>
        <begin position="155"/>
        <end position="178"/>
    </location>
</feature>
<organism evidence="9 10">
    <name type="scientific">Paenibacillus eucommiae</name>
    <dbReference type="NCBI Taxonomy" id="1355755"/>
    <lineage>
        <taxon>Bacteria</taxon>
        <taxon>Bacillati</taxon>
        <taxon>Bacillota</taxon>
        <taxon>Bacilli</taxon>
        <taxon>Bacillales</taxon>
        <taxon>Paenibacillaceae</taxon>
        <taxon>Paenibacillus</taxon>
    </lineage>
</organism>
<comment type="similarity">
    <text evidence="7">Belongs to the binding-protein-dependent transport system permease family.</text>
</comment>
<comment type="subcellular location">
    <subcellularLocation>
        <location evidence="1 7">Cell membrane</location>
        <topology evidence="1 7">Multi-pass membrane protein</topology>
    </subcellularLocation>
</comment>
<feature type="domain" description="ABC transmembrane type-1" evidence="8">
    <location>
        <begin position="69"/>
        <end position="281"/>
    </location>
</feature>
<keyword evidence="10" id="KW-1185">Reference proteome</keyword>
<dbReference type="InterPro" id="IPR051393">
    <property type="entry name" value="ABC_transporter_permease"/>
</dbReference>
<feature type="transmembrane region" description="Helical" evidence="7">
    <location>
        <begin position="260"/>
        <end position="284"/>
    </location>
</feature>
<keyword evidence="5 7" id="KW-1133">Transmembrane helix</keyword>
<dbReference type="SUPFAM" id="SSF161098">
    <property type="entry name" value="MetI-like"/>
    <property type="match status" value="1"/>
</dbReference>
<dbReference type="InterPro" id="IPR000515">
    <property type="entry name" value="MetI-like"/>
</dbReference>
<evidence type="ECO:0000256" key="2">
    <source>
        <dbReference type="ARBA" id="ARBA00022448"/>
    </source>
</evidence>
<dbReference type="Gene3D" id="1.10.3720.10">
    <property type="entry name" value="MetI-like"/>
    <property type="match status" value="1"/>
</dbReference>
<proteinExistence type="inferred from homology"/>
<dbReference type="InterPro" id="IPR035906">
    <property type="entry name" value="MetI-like_sf"/>
</dbReference>
<name>A0ABS4IRF9_9BACL</name>
<evidence type="ECO:0000256" key="6">
    <source>
        <dbReference type="ARBA" id="ARBA00023136"/>
    </source>
</evidence>
<feature type="transmembrane region" description="Helical" evidence="7">
    <location>
        <begin position="73"/>
        <end position="94"/>
    </location>
</feature>
<sequence>MKSKMHNKYYPISFMLPAFFIFTLFYVFASVLGFVLAFTDWSSRTGEAHFVGLENFRWLLNDASLLTSLKNQFVFAIVTSSSKTFLGLLVALLLNMTFRGRNTLRTIVYMSSMYSALIVGYIFNYILRYDGLLNTFLRSIHLDVLAKDWLGDFNLALFSVAGVETWMWIGFNAVIILAGLQSIPREILECSEIDGANQWRRFISIKLPFIFHALNIAFLINLIGGLKAFDTIIAMTGGGPGHATEVISTLILKALSSSSLGYASAIGLVQFFVISIIAFSVNWVTSKKEIEL</sequence>
<dbReference type="PANTHER" id="PTHR30193">
    <property type="entry name" value="ABC TRANSPORTER PERMEASE PROTEIN"/>
    <property type="match status" value="1"/>
</dbReference>
<dbReference type="PROSITE" id="PS50928">
    <property type="entry name" value="ABC_TM1"/>
    <property type="match status" value="1"/>
</dbReference>
<dbReference type="Pfam" id="PF00528">
    <property type="entry name" value="BPD_transp_1"/>
    <property type="match status" value="1"/>
</dbReference>
<comment type="caution">
    <text evidence="9">The sequence shown here is derived from an EMBL/GenBank/DDBJ whole genome shotgun (WGS) entry which is preliminary data.</text>
</comment>
<evidence type="ECO:0000256" key="5">
    <source>
        <dbReference type="ARBA" id="ARBA00022989"/>
    </source>
</evidence>
<dbReference type="Proteomes" id="UP001519287">
    <property type="component" value="Unassembled WGS sequence"/>
</dbReference>
<evidence type="ECO:0000259" key="8">
    <source>
        <dbReference type="PROSITE" id="PS50928"/>
    </source>
</evidence>
<dbReference type="CDD" id="cd06261">
    <property type="entry name" value="TM_PBP2"/>
    <property type="match status" value="1"/>
</dbReference>
<feature type="transmembrane region" description="Helical" evidence="7">
    <location>
        <begin position="106"/>
        <end position="127"/>
    </location>
</feature>
<feature type="transmembrane region" description="Helical" evidence="7">
    <location>
        <begin position="209"/>
        <end position="229"/>
    </location>
</feature>
<dbReference type="EMBL" id="JAGGLB010000004">
    <property type="protein sequence ID" value="MBP1990157.1"/>
    <property type="molecule type" value="Genomic_DNA"/>
</dbReference>
<feature type="transmembrane region" description="Helical" evidence="7">
    <location>
        <begin position="12"/>
        <end position="38"/>
    </location>
</feature>
<evidence type="ECO:0000313" key="10">
    <source>
        <dbReference type="Proteomes" id="UP001519287"/>
    </source>
</evidence>
<evidence type="ECO:0000256" key="1">
    <source>
        <dbReference type="ARBA" id="ARBA00004651"/>
    </source>
</evidence>
<dbReference type="RefSeq" id="WP_209970952.1">
    <property type="nucleotide sequence ID" value="NZ_JAGGLB010000004.1"/>
</dbReference>
<keyword evidence="6 7" id="KW-0472">Membrane</keyword>